<dbReference type="STRING" id="396014.BF93_15335"/>
<evidence type="ECO:0000313" key="2">
    <source>
        <dbReference type="Proteomes" id="UP000023067"/>
    </source>
</evidence>
<evidence type="ECO:0008006" key="3">
    <source>
        <dbReference type="Google" id="ProtNLM"/>
    </source>
</evidence>
<dbReference type="eggNOG" id="COG0488">
    <property type="taxonomic scope" value="Bacteria"/>
</dbReference>
<dbReference type="EMBL" id="JDYK01000006">
    <property type="protein sequence ID" value="EWS81556.1"/>
    <property type="molecule type" value="Genomic_DNA"/>
</dbReference>
<organism evidence="1 2">
    <name type="scientific">Brachybacterium phenoliresistens</name>
    <dbReference type="NCBI Taxonomy" id="396014"/>
    <lineage>
        <taxon>Bacteria</taxon>
        <taxon>Bacillati</taxon>
        <taxon>Actinomycetota</taxon>
        <taxon>Actinomycetes</taxon>
        <taxon>Micrococcales</taxon>
        <taxon>Dermabacteraceae</taxon>
        <taxon>Brachybacterium</taxon>
    </lineage>
</organism>
<dbReference type="PATRIC" id="fig|396014.3.peg.1407"/>
<sequence>MTPAPAEIDLHTLHLRIAGLGLQLDFGPGHEALAEEAARLWAHLAADPEAGTVPIGPEVPTTRRTYLVPPEDARAEAARWIADGRVEALGPLLTRPDAVILAPGPGAAYALSGDVTREIIGRLLGTRILLHAGVVAHPQRGVVAMVGASGAGKSTATLTLGREGAYLTDELAIIDPVSRAVTAYAKPVSRISAASGRKQDHALDALGLEPAPGATGIDVLVLLDRAEDASPGLERVPQAEALLALVEQSSSLWAVPHGLASLAEILRRAGGALRARYAEATQLAALLADPPPPCEEAWEEIPVPDLEAPTEGALALAPLAQALAVEDGLVLLAEGRATHLVGLGAVIWEELAAVGSLGIEELEQRVVAFAGPHPDSAAMLAAAVDTLVEDGWIRRG</sequence>
<dbReference type="SUPFAM" id="SSF53795">
    <property type="entry name" value="PEP carboxykinase-like"/>
    <property type="match status" value="1"/>
</dbReference>
<dbReference type="InterPro" id="IPR027417">
    <property type="entry name" value="P-loop_NTPase"/>
</dbReference>
<accession>Z9JUV8</accession>
<dbReference type="OrthoDB" id="4793383at2"/>
<gene>
    <name evidence="1" type="ORF">BF93_15335</name>
</gene>
<evidence type="ECO:0000313" key="1">
    <source>
        <dbReference type="EMBL" id="EWS81556.1"/>
    </source>
</evidence>
<name>Z9JUV8_9MICO</name>
<proteinExistence type="predicted"/>
<dbReference type="Gene3D" id="3.40.50.300">
    <property type="entry name" value="P-loop containing nucleotide triphosphate hydrolases"/>
    <property type="match status" value="1"/>
</dbReference>
<dbReference type="Proteomes" id="UP000023067">
    <property type="component" value="Unassembled WGS sequence"/>
</dbReference>
<dbReference type="HOGENOM" id="CLU_724957_0_0_11"/>
<protein>
    <recommendedName>
        <fullName evidence="3">PqqD family peptide modification chaperone</fullName>
    </recommendedName>
</protein>
<comment type="caution">
    <text evidence="1">The sequence shown here is derived from an EMBL/GenBank/DDBJ whole genome shotgun (WGS) entry which is preliminary data.</text>
</comment>
<dbReference type="RefSeq" id="WP_038371625.1">
    <property type="nucleotide sequence ID" value="NZ_KK069991.1"/>
</dbReference>
<dbReference type="AlphaFoldDB" id="Z9JUV8"/>
<keyword evidence="2" id="KW-1185">Reference proteome</keyword>
<reference evidence="1 2" key="1">
    <citation type="submission" date="2014-02" db="EMBL/GenBank/DDBJ databases">
        <title>Genome sequence of Brachybacterium phenoliresistens strain W13A50.</title>
        <authorList>
            <person name="Wang X."/>
        </authorList>
    </citation>
    <scope>NUCLEOTIDE SEQUENCE [LARGE SCALE GENOMIC DNA]</scope>
    <source>
        <strain evidence="1 2">W13A50</strain>
    </source>
</reference>